<accession>A0ACC1YWH2</accession>
<sequence>MHQLQPFSLFLMLLFSSNICIALDCTSSENGNQNKVAFTITVNQSGQGNFTTIQNAVDSIPAGNTQWIRIQISPGKYQEKLTITKDRQCIFLEGAGSKVTSVEWGDHESTDTSATFTSFPDNIVARGITFKNNYNVKLKPDQLNVTQALAARVYGDKSAFYYCSFIGLQDTLWDVKGRHYFYKCYIEGAIDFIFGDGQSIYERCAIQVNVGTYIAERDSGYITAQGRNSSDDPAGFVFKTCSITGTAKAYLGRAYGAYSRVIIYNSVLSDVVEPQGWVAWSYVGQEQNFEYVEAGCSGPGADTSKRVPWEKKLSATELIQLVNVSYIDQEGWINKLPIFF</sequence>
<comment type="caution">
    <text evidence="1">The sequence shown here is derived from an EMBL/GenBank/DDBJ whole genome shotgun (WGS) entry which is preliminary data.</text>
</comment>
<reference evidence="1 2" key="1">
    <citation type="journal article" date="2023" name="Science">
        <title>Complex scaffold remodeling in plant triterpene biosynthesis.</title>
        <authorList>
            <person name="De La Pena R."/>
            <person name="Hodgson H."/>
            <person name="Liu J.C."/>
            <person name="Stephenson M.J."/>
            <person name="Martin A.C."/>
            <person name="Owen C."/>
            <person name="Harkess A."/>
            <person name="Leebens-Mack J."/>
            <person name="Jimenez L.E."/>
            <person name="Osbourn A."/>
            <person name="Sattely E.S."/>
        </authorList>
    </citation>
    <scope>NUCLEOTIDE SEQUENCE [LARGE SCALE GENOMIC DNA]</scope>
    <source>
        <strain evidence="2">cv. JPN11</strain>
        <tissue evidence="1">Leaf</tissue>
    </source>
</reference>
<evidence type="ECO:0000313" key="1">
    <source>
        <dbReference type="EMBL" id="KAJ4727831.1"/>
    </source>
</evidence>
<protein>
    <submittedName>
        <fullName evidence="1">Pectinesterase</fullName>
    </submittedName>
</protein>
<name>A0ACC1YWH2_MELAZ</name>
<evidence type="ECO:0000313" key="2">
    <source>
        <dbReference type="Proteomes" id="UP001164539"/>
    </source>
</evidence>
<organism evidence="1 2">
    <name type="scientific">Melia azedarach</name>
    <name type="common">Chinaberry tree</name>
    <dbReference type="NCBI Taxonomy" id="155640"/>
    <lineage>
        <taxon>Eukaryota</taxon>
        <taxon>Viridiplantae</taxon>
        <taxon>Streptophyta</taxon>
        <taxon>Embryophyta</taxon>
        <taxon>Tracheophyta</taxon>
        <taxon>Spermatophyta</taxon>
        <taxon>Magnoliopsida</taxon>
        <taxon>eudicotyledons</taxon>
        <taxon>Gunneridae</taxon>
        <taxon>Pentapetalae</taxon>
        <taxon>rosids</taxon>
        <taxon>malvids</taxon>
        <taxon>Sapindales</taxon>
        <taxon>Meliaceae</taxon>
        <taxon>Melia</taxon>
    </lineage>
</organism>
<gene>
    <name evidence="1" type="ORF">OWV82_000869</name>
</gene>
<keyword evidence="2" id="KW-1185">Reference proteome</keyword>
<proteinExistence type="predicted"/>
<dbReference type="Proteomes" id="UP001164539">
    <property type="component" value="Chromosome 1"/>
</dbReference>
<dbReference type="EMBL" id="CM051394">
    <property type="protein sequence ID" value="KAJ4727831.1"/>
    <property type="molecule type" value="Genomic_DNA"/>
</dbReference>